<accession>A0A9E6TB07</accession>
<reference evidence="2" key="2">
    <citation type="journal article" date="2021" name="Microorganisms">
        <title>The Ever-Expanding Pseudomonas Genus: Description of 43 New Species and Partition of the Pseudomonas putida Group.</title>
        <authorList>
            <person name="Girard L."/>
            <person name="Lood C."/>
            <person name="Hofte M."/>
            <person name="Vandamme P."/>
            <person name="Rokni-Zadeh H."/>
            <person name="van Noort V."/>
            <person name="Lavigne R."/>
            <person name="De Mot R."/>
        </authorList>
    </citation>
    <scope>NUCLEOTIDE SEQUENCE</scope>
    <source>
        <strain evidence="2">OE 48.2</strain>
    </source>
</reference>
<gene>
    <name evidence="2" type="ORF">HU754_026300</name>
</gene>
<dbReference type="PROSITE" id="PS50883">
    <property type="entry name" value="EAL"/>
    <property type="match status" value="1"/>
</dbReference>
<organism evidence="2 3">
    <name type="scientific">Pseudomonas zeae</name>
    <dbReference type="NCBI Taxonomy" id="2745510"/>
    <lineage>
        <taxon>Bacteria</taxon>
        <taxon>Pseudomonadati</taxon>
        <taxon>Pseudomonadota</taxon>
        <taxon>Gammaproteobacteria</taxon>
        <taxon>Pseudomonadales</taxon>
        <taxon>Pseudomonadaceae</taxon>
        <taxon>Pseudomonas</taxon>
    </lineage>
</organism>
<evidence type="ECO:0000313" key="3">
    <source>
        <dbReference type="Proteomes" id="UP000627092"/>
    </source>
</evidence>
<dbReference type="RefSeq" id="WP_186621874.1">
    <property type="nucleotide sequence ID" value="NZ_CP077090.1"/>
</dbReference>
<protein>
    <submittedName>
        <fullName evidence="2">EAL domain-containing protein</fullName>
    </submittedName>
</protein>
<evidence type="ECO:0000313" key="2">
    <source>
        <dbReference type="EMBL" id="QXI11258.1"/>
    </source>
</evidence>
<dbReference type="InterPro" id="IPR001633">
    <property type="entry name" value="EAL_dom"/>
</dbReference>
<dbReference type="InterPro" id="IPR050706">
    <property type="entry name" value="Cyclic-di-GMP_PDE-like"/>
</dbReference>
<dbReference type="Gene3D" id="3.20.20.450">
    <property type="entry name" value="EAL domain"/>
    <property type="match status" value="1"/>
</dbReference>
<reference evidence="2" key="1">
    <citation type="journal article" date="2020" name="Microorganisms">
        <title>Reliable Identification of Environmental Pseudomonas Isolates Using the rpoD Gene.</title>
        <authorList>
            <consortium name="The Broad Institute Genome Sequencing Platform"/>
            <person name="Girard L."/>
            <person name="Lood C."/>
            <person name="Rokni-Zadeh H."/>
            <person name="van Noort V."/>
            <person name="Lavigne R."/>
            <person name="De Mot R."/>
        </authorList>
    </citation>
    <scope>NUCLEOTIDE SEQUENCE</scope>
    <source>
        <strain evidence="2">OE 48.2</strain>
    </source>
</reference>
<sequence>MRTTEINATESCAPEENTSLEFIKTALKVALSTHDGLRVAIQPQYNLITGQIVAAEALIRWQHPLKGNISPEKLIPALNDPKLELSLFDFVLNKVFEALCTLKLMSIECPISINASAFLMSDTKITESLIKRMSRAGLPARLLNIEITEDKETSDLKSLSKNLSILREHGFTISIDDFGTGHSTLQRLISLPFSELKIDRTFVSRMLECAGARAIISASLELGRKLGLRVVAEGIESGEQVGLLQSMGCWCGQGFALSRPLEVKDFITKLFRNLESIVGADNILLKNFGTRKLKFNFSQENCFHSVLRQNALSKILVQT</sequence>
<dbReference type="CDD" id="cd01948">
    <property type="entry name" value="EAL"/>
    <property type="match status" value="1"/>
</dbReference>
<dbReference type="PANTHER" id="PTHR33121">
    <property type="entry name" value="CYCLIC DI-GMP PHOSPHODIESTERASE PDEF"/>
    <property type="match status" value="1"/>
</dbReference>
<dbReference type="Pfam" id="PF00563">
    <property type="entry name" value="EAL"/>
    <property type="match status" value="1"/>
</dbReference>
<dbReference type="EMBL" id="CP077090">
    <property type="protein sequence ID" value="QXI11258.1"/>
    <property type="molecule type" value="Genomic_DNA"/>
</dbReference>
<proteinExistence type="predicted"/>
<dbReference type="InterPro" id="IPR035919">
    <property type="entry name" value="EAL_sf"/>
</dbReference>
<dbReference type="Proteomes" id="UP000627092">
    <property type="component" value="Chromosome"/>
</dbReference>
<dbReference type="SMART" id="SM00052">
    <property type="entry name" value="EAL"/>
    <property type="match status" value="1"/>
</dbReference>
<dbReference type="SUPFAM" id="SSF141868">
    <property type="entry name" value="EAL domain-like"/>
    <property type="match status" value="1"/>
</dbReference>
<evidence type="ECO:0000259" key="1">
    <source>
        <dbReference type="PROSITE" id="PS50883"/>
    </source>
</evidence>
<dbReference type="GO" id="GO:0071111">
    <property type="term" value="F:cyclic-guanylate-specific phosphodiesterase activity"/>
    <property type="evidence" value="ECO:0007669"/>
    <property type="project" value="InterPro"/>
</dbReference>
<dbReference type="AlphaFoldDB" id="A0A9E6TB07"/>
<dbReference type="PANTHER" id="PTHR33121:SF70">
    <property type="entry name" value="SIGNALING PROTEIN YKOW"/>
    <property type="match status" value="1"/>
</dbReference>
<feature type="domain" description="EAL" evidence="1">
    <location>
        <begin position="20"/>
        <end position="274"/>
    </location>
</feature>
<dbReference type="KEGG" id="pze:HU754_026300"/>
<name>A0A9E6TB07_9PSED</name>